<dbReference type="Pfam" id="PF01870">
    <property type="entry name" value="Hjc"/>
    <property type="match status" value="1"/>
</dbReference>
<dbReference type="InterPro" id="IPR011335">
    <property type="entry name" value="Restrct_endonuc-II-like"/>
</dbReference>
<dbReference type="InterPro" id="IPR002732">
    <property type="entry name" value="Hjc"/>
</dbReference>
<protein>
    <submittedName>
        <fullName evidence="2">Holliday junction resolvase (Hjc)</fullName>
    </submittedName>
</protein>
<comment type="catalytic activity">
    <reaction evidence="1">
        <text>Endonucleolytic cleavage at a junction such as a reciprocal single-stranded crossover between two homologous DNA duplexes (Holliday junction).</text>
        <dbReference type="EC" id="3.1.21.10"/>
    </reaction>
</comment>
<accession>A0A285NFL0</accession>
<dbReference type="SUPFAM" id="SSF52980">
    <property type="entry name" value="Restriction endonuclease-like"/>
    <property type="match status" value="1"/>
</dbReference>
<dbReference type="GO" id="GO:0003676">
    <property type="term" value="F:nucleic acid binding"/>
    <property type="evidence" value="ECO:0007669"/>
    <property type="project" value="InterPro"/>
</dbReference>
<evidence type="ECO:0000313" key="2">
    <source>
        <dbReference type="EMBL" id="SNZ08294.1"/>
    </source>
</evidence>
<keyword evidence="3" id="KW-1185">Reference proteome</keyword>
<sequence>MNAKRKGSRVERQVKKIFEEFGYEVVRSAGSLGKADLEVKGIGSIQVKARKSFSILLMFDGAEKLVIKADRKEPYIVMPLSTYLKEISK</sequence>
<organism evidence="2 3">
    <name type="scientific">Persephonella hydrogeniphila</name>
    <dbReference type="NCBI Taxonomy" id="198703"/>
    <lineage>
        <taxon>Bacteria</taxon>
        <taxon>Pseudomonadati</taxon>
        <taxon>Aquificota</taxon>
        <taxon>Aquificia</taxon>
        <taxon>Aquificales</taxon>
        <taxon>Hydrogenothermaceae</taxon>
        <taxon>Persephonella</taxon>
    </lineage>
</organism>
<evidence type="ECO:0000313" key="3">
    <source>
        <dbReference type="Proteomes" id="UP000219036"/>
    </source>
</evidence>
<dbReference type="Proteomes" id="UP000219036">
    <property type="component" value="Unassembled WGS sequence"/>
</dbReference>
<dbReference type="RefSeq" id="WP_097000428.1">
    <property type="nucleotide sequence ID" value="NZ_OBEI01000004.1"/>
</dbReference>
<reference evidence="3" key="1">
    <citation type="submission" date="2017-09" db="EMBL/GenBank/DDBJ databases">
        <authorList>
            <person name="Varghese N."/>
            <person name="Submissions S."/>
        </authorList>
    </citation>
    <scope>NUCLEOTIDE SEQUENCE [LARGE SCALE GENOMIC DNA]</scope>
    <source>
        <strain evidence="3">DSM 15103</strain>
    </source>
</reference>
<evidence type="ECO:0000256" key="1">
    <source>
        <dbReference type="ARBA" id="ARBA00029354"/>
    </source>
</evidence>
<dbReference type="Gene3D" id="3.40.1350.10">
    <property type="match status" value="1"/>
</dbReference>
<dbReference type="EMBL" id="OBEI01000004">
    <property type="protein sequence ID" value="SNZ08294.1"/>
    <property type="molecule type" value="Genomic_DNA"/>
</dbReference>
<dbReference type="InterPro" id="IPR011856">
    <property type="entry name" value="tRNA_endonuc-like_dom_sf"/>
</dbReference>
<proteinExistence type="predicted"/>
<name>A0A285NFL0_9AQUI</name>
<dbReference type="OrthoDB" id="2968839at2"/>
<gene>
    <name evidence="2" type="ORF">SAMN06265182_1256</name>
</gene>
<dbReference type="GO" id="GO:0008821">
    <property type="term" value="F:crossover junction DNA endonuclease activity"/>
    <property type="evidence" value="ECO:0007669"/>
    <property type="project" value="UniProtKB-EC"/>
</dbReference>
<dbReference type="AlphaFoldDB" id="A0A285NFL0"/>